<organism evidence="2 3">
    <name type="scientific">Nocardia ninae NBRC 108245</name>
    <dbReference type="NCBI Taxonomy" id="1210091"/>
    <lineage>
        <taxon>Bacteria</taxon>
        <taxon>Bacillati</taxon>
        <taxon>Actinomycetota</taxon>
        <taxon>Actinomycetes</taxon>
        <taxon>Mycobacteriales</taxon>
        <taxon>Nocardiaceae</taxon>
        <taxon>Nocardia</taxon>
    </lineage>
</organism>
<dbReference type="Gene3D" id="3.40.50.150">
    <property type="entry name" value="Vaccinia Virus protein VP39"/>
    <property type="match status" value="1"/>
</dbReference>
<dbReference type="InterPro" id="IPR041698">
    <property type="entry name" value="Methyltransf_25"/>
</dbReference>
<evidence type="ECO:0000313" key="2">
    <source>
        <dbReference type="EMBL" id="GEM38230.1"/>
    </source>
</evidence>
<keyword evidence="3" id="KW-1185">Reference proteome</keyword>
<accession>A0A511MC74</accession>
<comment type="caution">
    <text evidence="2">The sequence shown here is derived from an EMBL/GenBank/DDBJ whole genome shotgun (WGS) entry which is preliminary data.</text>
</comment>
<dbReference type="AlphaFoldDB" id="A0A511MC74"/>
<dbReference type="RefSeq" id="WP_186818397.1">
    <property type="nucleotide sequence ID" value="NZ_BJXA01000014.1"/>
</dbReference>
<keyword evidence="2" id="KW-0808">Transferase</keyword>
<dbReference type="CDD" id="cd02440">
    <property type="entry name" value="AdoMet_MTases"/>
    <property type="match status" value="1"/>
</dbReference>
<evidence type="ECO:0000313" key="3">
    <source>
        <dbReference type="Proteomes" id="UP000321424"/>
    </source>
</evidence>
<dbReference type="SUPFAM" id="SSF53335">
    <property type="entry name" value="S-adenosyl-L-methionine-dependent methyltransferases"/>
    <property type="match status" value="1"/>
</dbReference>
<dbReference type="EMBL" id="BJXA01000014">
    <property type="protein sequence ID" value="GEM38230.1"/>
    <property type="molecule type" value="Genomic_DNA"/>
</dbReference>
<keyword evidence="2" id="KW-0489">Methyltransferase</keyword>
<name>A0A511MC74_9NOCA</name>
<feature type="domain" description="Methyltransferase" evidence="1">
    <location>
        <begin position="40"/>
        <end position="137"/>
    </location>
</feature>
<dbReference type="InterPro" id="IPR029063">
    <property type="entry name" value="SAM-dependent_MTases_sf"/>
</dbReference>
<dbReference type="Gene3D" id="2.20.130.10">
    <property type="entry name" value="CAC2371-like domains"/>
    <property type="match status" value="1"/>
</dbReference>
<reference evidence="2 3" key="1">
    <citation type="submission" date="2019-07" db="EMBL/GenBank/DDBJ databases">
        <title>Whole genome shotgun sequence of Nocardia ninae NBRC 108245.</title>
        <authorList>
            <person name="Hosoyama A."/>
            <person name="Uohara A."/>
            <person name="Ohji S."/>
            <person name="Ichikawa N."/>
        </authorList>
    </citation>
    <scope>NUCLEOTIDE SEQUENCE [LARGE SCALE GENOMIC DNA]</scope>
    <source>
        <strain evidence="2 3">NBRC 108245</strain>
    </source>
</reference>
<dbReference type="Pfam" id="PF13649">
    <property type="entry name" value="Methyltransf_25"/>
    <property type="match status" value="1"/>
</dbReference>
<dbReference type="Proteomes" id="UP000321424">
    <property type="component" value="Unassembled WGS sequence"/>
</dbReference>
<sequence>MFDAENIAAQREAEYYDLVTDWRHDADFFTALAKEHGGPILELGCGTGRITLQIARTGITIEGLDLGVERLRIAEAANSALPPQMQARFHHADMRTFVLDHTFRMAMFPYRVLQELTTVADKMDCLRQVHAHLDHDGLLLIDNYSPSIPYLAADPSHCTTSCEKLGPAGETIRYTQLVLSRDYSNQTQQLQVVYDISYLDESTEHFVIPYETSYMFRFELEHLLSRCGFTVCSVWGGYGFEPFADDSPGELIVLAQRADQPM</sequence>
<gene>
    <name evidence="2" type="ORF">NN4_27490</name>
</gene>
<protein>
    <submittedName>
        <fullName evidence="2">Type 12 methyltransferase</fullName>
    </submittedName>
</protein>
<evidence type="ECO:0000259" key="1">
    <source>
        <dbReference type="Pfam" id="PF13649"/>
    </source>
</evidence>
<proteinExistence type="predicted"/>
<dbReference type="GO" id="GO:0032259">
    <property type="term" value="P:methylation"/>
    <property type="evidence" value="ECO:0007669"/>
    <property type="project" value="UniProtKB-KW"/>
</dbReference>
<dbReference type="GO" id="GO:0008168">
    <property type="term" value="F:methyltransferase activity"/>
    <property type="evidence" value="ECO:0007669"/>
    <property type="project" value="UniProtKB-KW"/>
</dbReference>